<sequence length="680" mass="76826">MLQQRCSRLESMLKALYPQVNLDDYVGPPIDHEDFDLRSYQEQLRALSIPEFPTIKPLPPSRIPSHSPITPSSLDSTEQLEESDEEDIPVTKSVARGYALNGMEIGGVGWRHHGKTSGAHLLCHYQEIKGHTHGNVDFFESLGRHRTEPLWRIPEWEYSVTEAGLHPLDYSDWPDQGLDQQLIGAYFDHVNINLPLLNWALFQREYDAGLWKTNHRFGRVCLLIFACGSLFFKTPATLWLSPPSHENDPIRLSYSSGWKYLLMALNMGENSVRMPDLYQLQSQTLICYFMQAGTLPHFIAAGAGSALRSTQELGIHLKQVLDKLDPTTKELYKRAFWCLYHLDRYNSATLGRSVAMTERDFNVPFPEDVDDEYWVLEGGGVMRQPEGKVSKVAAFIQMLKLDQILGKVLGQLYPARKADSDTANRRAVAVELDLALAEWAKNVPSVLRWDPDHSNYTLLQQTSCIWGFHWFIKILLHRNLIPPRPNVATIDQISSLAECVAAALSISSITSATLQRGRLEGCQPGKSLDIFLMVPSWLAATVLLVSIYTMNNTATERQRAVNGIKMSLEASKELGALWKLAAKTGDFLEQYLRDIENHNGDKSSRSDTVPNPTKLVAYATSQWSASSPDSEEVSQRGLFNSWLKMNMFEAQIAGMNNMSLGNGEETFGEEWWERMLSNQM</sequence>
<dbReference type="GO" id="GO:0003677">
    <property type="term" value="F:DNA binding"/>
    <property type="evidence" value="ECO:0007669"/>
    <property type="project" value="InterPro"/>
</dbReference>
<feature type="domain" description="Xylanolytic transcriptional activator regulatory" evidence="3">
    <location>
        <begin position="299"/>
        <end position="372"/>
    </location>
</feature>
<feature type="region of interest" description="Disordered" evidence="2">
    <location>
        <begin position="51"/>
        <end position="88"/>
    </location>
</feature>
<evidence type="ECO:0000259" key="3">
    <source>
        <dbReference type="SMART" id="SM00906"/>
    </source>
</evidence>
<accession>A0A1E3KBT0</accession>
<dbReference type="Proteomes" id="UP000095149">
    <property type="component" value="Unassembled WGS sequence"/>
</dbReference>
<gene>
    <name evidence="4" type="ORF">I350_01090</name>
</gene>
<dbReference type="CDD" id="cd12148">
    <property type="entry name" value="fungal_TF_MHR"/>
    <property type="match status" value="1"/>
</dbReference>
<dbReference type="PANTHER" id="PTHR46910">
    <property type="entry name" value="TRANSCRIPTION FACTOR PDR1"/>
    <property type="match status" value="1"/>
</dbReference>
<comment type="caution">
    <text evidence="4">The sequence shown here is derived from an EMBL/GenBank/DDBJ whole genome shotgun (WGS) entry which is preliminary data.</text>
</comment>
<evidence type="ECO:0000313" key="4">
    <source>
        <dbReference type="EMBL" id="ODO10495.1"/>
    </source>
</evidence>
<evidence type="ECO:0000256" key="2">
    <source>
        <dbReference type="SAM" id="MobiDB-lite"/>
    </source>
</evidence>
<reference evidence="4 5" key="1">
    <citation type="submission" date="2016-06" db="EMBL/GenBank/DDBJ databases">
        <title>Evolution of pathogenesis and genome organization in the Tremellales.</title>
        <authorList>
            <person name="Cuomo C."/>
            <person name="Litvintseva A."/>
            <person name="Heitman J."/>
            <person name="Chen Y."/>
            <person name="Sun S."/>
            <person name="Springer D."/>
            <person name="Dromer F."/>
            <person name="Young S."/>
            <person name="Zeng Q."/>
            <person name="Chapman S."/>
            <person name="Gujja S."/>
            <person name="Saif S."/>
            <person name="Birren B."/>
        </authorList>
    </citation>
    <scope>NUCLEOTIDE SEQUENCE [LARGE SCALE GENOMIC DNA]</scope>
    <source>
        <strain evidence="4 5">CBS 6273</strain>
    </source>
</reference>
<dbReference type="GO" id="GO:0003700">
    <property type="term" value="F:DNA-binding transcription factor activity"/>
    <property type="evidence" value="ECO:0007669"/>
    <property type="project" value="InterPro"/>
</dbReference>
<name>A0A1E3KBT0_9TREE</name>
<dbReference type="SMART" id="SM00906">
    <property type="entry name" value="Fungal_trans"/>
    <property type="match status" value="1"/>
</dbReference>
<dbReference type="InterPro" id="IPR007219">
    <property type="entry name" value="XnlR_reg_dom"/>
</dbReference>
<proteinExistence type="predicted"/>
<organism evidence="4 5">
    <name type="scientific">Cryptococcus amylolentus CBS 6273</name>
    <dbReference type="NCBI Taxonomy" id="1296118"/>
    <lineage>
        <taxon>Eukaryota</taxon>
        <taxon>Fungi</taxon>
        <taxon>Dikarya</taxon>
        <taxon>Basidiomycota</taxon>
        <taxon>Agaricomycotina</taxon>
        <taxon>Tremellomycetes</taxon>
        <taxon>Tremellales</taxon>
        <taxon>Cryptococcaceae</taxon>
        <taxon>Cryptococcus</taxon>
    </lineage>
</organism>
<evidence type="ECO:0000256" key="1">
    <source>
        <dbReference type="ARBA" id="ARBA00023242"/>
    </source>
</evidence>
<protein>
    <recommendedName>
        <fullName evidence="3">Xylanolytic transcriptional activator regulatory domain-containing protein</fullName>
    </recommendedName>
</protein>
<feature type="compositionally biased region" description="Acidic residues" evidence="2">
    <location>
        <begin position="78"/>
        <end position="88"/>
    </location>
</feature>
<feature type="compositionally biased region" description="Polar residues" evidence="2">
    <location>
        <begin position="67"/>
        <end position="77"/>
    </location>
</feature>
<dbReference type="Pfam" id="PF04082">
    <property type="entry name" value="Fungal_trans"/>
    <property type="match status" value="1"/>
</dbReference>
<dbReference type="OrthoDB" id="4456959at2759"/>
<dbReference type="GO" id="GO:0008270">
    <property type="term" value="F:zinc ion binding"/>
    <property type="evidence" value="ECO:0007669"/>
    <property type="project" value="InterPro"/>
</dbReference>
<dbReference type="InterPro" id="IPR050987">
    <property type="entry name" value="AtrR-like"/>
</dbReference>
<keyword evidence="1" id="KW-0539">Nucleus</keyword>
<evidence type="ECO:0000313" key="5">
    <source>
        <dbReference type="Proteomes" id="UP000095149"/>
    </source>
</evidence>
<dbReference type="EMBL" id="MEKH01000002">
    <property type="protein sequence ID" value="ODO10495.1"/>
    <property type="molecule type" value="Genomic_DNA"/>
</dbReference>
<dbReference type="GO" id="GO:0006351">
    <property type="term" value="P:DNA-templated transcription"/>
    <property type="evidence" value="ECO:0007669"/>
    <property type="project" value="InterPro"/>
</dbReference>
<dbReference type="AlphaFoldDB" id="A0A1E3KBT0"/>
<dbReference type="PANTHER" id="PTHR46910:SF38">
    <property type="entry name" value="ZN(2)-C6 FUNGAL-TYPE DOMAIN-CONTAINING PROTEIN"/>
    <property type="match status" value="1"/>
</dbReference>